<gene>
    <name evidence="2" type="ORF">SPARVUS_LOCUS978651</name>
</gene>
<dbReference type="Proteomes" id="UP001162483">
    <property type="component" value="Unassembled WGS sequence"/>
</dbReference>
<reference evidence="2" key="1">
    <citation type="submission" date="2023-05" db="EMBL/GenBank/DDBJ databases">
        <authorList>
            <person name="Stuckert A."/>
        </authorList>
    </citation>
    <scope>NUCLEOTIDE SEQUENCE</scope>
</reference>
<evidence type="ECO:0000313" key="3">
    <source>
        <dbReference type="Proteomes" id="UP001162483"/>
    </source>
</evidence>
<proteinExistence type="predicted"/>
<accession>A0ABN9ANB0</accession>
<protein>
    <submittedName>
        <fullName evidence="2">Uncharacterized protein</fullName>
    </submittedName>
</protein>
<feature type="region of interest" description="Disordered" evidence="1">
    <location>
        <begin position="73"/>
        <end position="103"/>
    </location>
</feature>
<name>A0ABN9ANB0_9NEOB</name>
<dbReference type="EMBL" id="CATNWA010000297">
    <property type="protein sequence ID" value="CAI9536076.1"/>
    <property type="molecule type" value="Genomic_DNA"/>
</dbReference>
<evidence type="ECO:0000256" key="1">
    <source>
        <dbReference type="SAM" id="MobiDB-lite"/>
    </source>
</evidence>
<feature type="region of interest" description="Disordered" evidence="1">
    <location>
        <begin position="1"/>
        <end position="58"/>
    </location>
</feature>
<feature type="compositionally biased region" description="Basic and acidic residues" evidence="1">
    <location>
        <begin position="37"/>
        <end position="58"/>
    </location>
</feature>
<feature type="non-terminal residue" evidence="2">
    <location>
        <position position="103"/>
    </location>
</feature>
<evidence type="ECO:0000313" key="2">
    <source>
        <dbReference type="EMBL" id="CAI9536076.1"/>
    </source>
</evidence>
<comment type="caution">
    <text evidence="2">The sequence shown here is derived from an EMBL/GenBank/DDBJ whole genome shotgun (WGS) entry which is preliminary data.</text>
</comment>
<keyword evidence="3" id="KW-1185">Reference proteome</keyword>
<sequence>MVGMDLEQAGTRSRPPGTPSCSRRPLAGAGCNGSRLGDPEDKPKLGQAEDKQGQERSRGWYTETLNRILGRTLGSTDNKRCSGNVGQTEHVLNRQADKEAGQE</sequence>
<organism evidence="2 3">
    <name type="scientific">Staurois parvus</name>
    <dbReference type="NCBI Taxonomy" id="386267"/>
    <lineage>
        <taxon>Eukaryota</taxon>
        <taxon>Metazoa</taxon>
        <taxon>Chordata</taxon>
        <taxon>Craniata</taxon>
        <taxon>Vertebrata</taxon>
        <taxon>Euteleostomi</taxon>
        <taxon>Amphibia</taxon>
        <taxon>Batrachia</taxon>
        <taxon>Anura</taxon>
        <taxon>Neobatrachia</taxon>
        <taxon>Ranoidea</taxon>
        <taxon>Ranidae</taxon>
        <taxon>Staurois</taxon>
    </lineage>
</organism>
<feature type="compositionally biased region" description="Basic and acidic residues" evidence="1">
    <location>
        <begin position="91"/>
        <end position="103"/>
    </location>
</feature>